<reference evidence="1 2" key="1">
    <citation type="journal article" date="2016" name="Mol. Biol. Evol.">
        <title>Comparative Genomics of Early-Diverging Mushroom-Forming Fungi Provides Insights into the Origins of Lignocellulose Decay Capabilities.</title>
        <authorList>
            <person name="Nagy L.G."/>
            <person name="Riley R."/>
            <person name="Tritt A."/>
            <person name="Adam C."/>
            <person name="Daum C."/>
            <person name="Floudas D."/>
            <person name="Sun H."/>
            <person name="Yadav J.S."/>
            <person name="Pangilinan J."/>
            <person name="Larsson K.H."/>
            <person name="Matsuura K."/>
            <person name="Barry K."/>
            <person name="Labutti K."/>
            <person name="Kuo R."/>
            <person name="Ohm R.A."/>
            <person name="Bhattacharya S.S."/>
            <person name="Shirouzu T."/>
            <person name="Yoshinaga Y."/>
            <person name="Martin F.M."/>
            <person name="Grigoriev I.V."/>
            <person name="Hibbett D.S."/>
        </authorList>
    </citation>
    <scope>NUCLEOTIDE SEQUENCE [LARGE SCALE GENOMIC DNA]</scope>
    <source>
        <strain evidence="1 2">HHB14362 ss-1</strain>
    </source>
</reference>
<dbReference type="AlphaFoldDB" id="A0A165V3V7"/>
<evidence type="ECO:0000313" key="2">
    <source>
        <dbReference type="Proteomes" id="UP000076761"/>
    </source>
</evidence>
<keyword evidence="2" id="KW-1185">Reference proteome</keyword>
<proteinExistence type="predicted"/>
<gene>
    <name evidence="1" type="ORF">NEOLEDRAFT_1128690</name>
</gene>
<dbReference type="Proteomes" id="UP000076761">
    <property type="component" value="Unassembled WGS sequence"/>
</dbReference>
<accession>A0A165V3V7</accession>
<dbReference type="InParanoid" id="A0A165V3V7"/>
<protein>
    <submittedName>
        <fullName evidence="1">Uncharacterized protein</fullName>
    </submittedName>
</protein>
<evidence type="ECO:0000313" key="1">
    <source>
        <dbReference type="EMBL" id="KZT29118.1"/>
    </source>
</evidence>
<name>A0A165V3V7_9AGAM</name>
<organism evidence="1 2">
    <name type="scientific">Neolentinus lepideus HHB14362 ss-1</name>
    <dbReference type="NCBI Taxonomy" id="1314782"/>
    <lineage>
        <taxon>Eukaryota</taxon>
        <taxon>Fungi</taxon>
        <taxon>Dikarya</taxon>
        <taxon>Basidiomycota</taxon>
        <taxon>Agaricomycotina</taxon>
        <taxon>Agaricomycetes</taxon>
        <taxon>Gloeophyllales</taxon>
        <taxon>Gloeophyllaceae</taxon>
        <taxon>Neolentinus</taxon>
    </lineage>
</organism>
<sequence>MKTLATLILVYCDFHMWTHKLPASESMASPCIAYSTSGLSCGIMIPGSMRRLIGGTGCIDQHSEHIATSFVIWTCKTVCLELS</sequence>
<dbReference type="EMBL" id="KV425555">
    <property type="protein sequence ID" value="KZT29118.1"/>
    <property type="molecule type" value="Genomic_DNA"/>
</dbReference>